<comment type="similarity">
    <text evidence="1">Belongs to the proteasome subunit p27 family.</text>
</comment>
<dbReference type="OMA" id="DWGGRGM"/>
<dbReference type="PANTHER" id="PTHR12651">
    <property type="entry name" value="26S PROTEASOME NON-ATPASE REGULATORY SUBUNIT 9"/>
    <property type="match status" value="1"/>
</dbReference>
<evidence type="ECO:0000313" key="6">
    <source>
        <dbReference type="RefSeq" id="XP_008475671.1"/>
    </source>
</evidence>
<name>A0A1S3D6U4_DIACI</name>
<dbReference type="RefSeq" id="XP_008475671.1">
    <property type="nucleotide sequence ID" value="XM_008477449.3"/>
</dbReference>
<proteinExistence type="inferred from homology"/>
<accession>A0A1S3D6U4</accession>
<dbReference type="GeneID" id="103512670"/>
<keyword evidence="2" id="KW-0143">Chaperone</keyword>
<dbReference type="SUPFAM" id="SSF50156">
    <property type="entry name" value="PDZ domain-like"/>
    <property type="match status" value="1"/>
</dbReference>
<dbReference type="PANTHER" id="PTHR12651:SF1">
    <property type="entry name" value="26S PROTEASOME NON-ATPASE REGULATORY SUBUNIT 9"/>
    <property type="match status" value="1"/>
</dbReference>
<dbReference type="PaxDb" id="121845-A0A1S3D6U4"/>
<gene>
    <name evidence="6" type="primary">LOC103512670</name>
</gene>
<dbReference type="Pfam" id="PF17820">
    <property type="entry name" value="PDZ_6"/>
    <property type="match status" value="1"/>
</dbReference>
<evidence type="ECO:0000259" key="3">
    <source>
        <dbReference type="Pfam" id="PF17820"/>
    </source>
</evidence>
<dbReference type="Gene3D" id="6.10.140.1710">
    <property type="match status" value="1"/>
</dbReference>
<reference evidence="6" key="1">
    <citation type="submission" date="2025-08" db="UniProtKB">
        <authorList>
            <consortium name="RefSeq"/>
        </authorList>
    </citation>
    <scope>IDENTIFICATION</scope>
</reference>
<organism evidence="5 6">
    <name type="scientific">Diaphorina citri</name>
    <name type="common">Asian citrus psyllid</name>
    <dbReference type="NCBI Taxonomy" id="121845"/>
    <lineage>
        <taxon>Eukaryota</taxon>
        <taxon>Metazoa</taxon>
        <taxon>Ecdysozoa</taxon>
        <taxon>Arthropoda</taxon>
        <taxon>Hexapoda</taxon>
        <taxon>Insecta</taxon>
        <taxon>Pterygota</taxon>
        <taxon>Neoptera</taxon>
        <taxon>Paraneoptera</taxon>
        <taxon>Hemiptera</taxon>
        <taxon>Sternorrhyncha</taxon>
        <taxon>Psylloidea</taxon>
        <taxon>Psyllidae</taxon>
        <taxon>Diaphorininae</taxon>
        <taxon>Diaphorina</taxon>
    </lineage>
</organism>
<dbReference type="KEGG" id="dci:103512670"/>
<protein>
    <submittedName>
        <fullName evidence="6">26S proteasome non-ATPase regulatory subunit 9</fullName>
    </submittedName>
</protein>
<dbReference type="Gene3D" id="2.30.42.10">
    <property type="match status" value="1"/>
</dbReference>
<dbReference type="Pfam" id="PF18265">
    <property type="entry name" value="Nas2_N"/>
    <property type="match status" value="1"/>
</dbReference>
<sequence>MVNMTYQTTSESLPVREKLTQLMNKRSDLESELKAYLDILSANHIGMNEPLVDSEGYPRQDVDVYQVRNARSRVVCIQNDLRALMKEIETNLHLVHSIDGAASQTNTSSPVNQPAPILFNPIARIGEVVVNSPAERAGLVKDDIILEFGPINSSNFKSLQDIASTVRAGVNTDIPITVLRNEGTRQRLVLRPQPFEGQGLVGCYFLNVENVER</sequence>
<dbReference type="GO" id="GO:0000502">
    <property type="term" value="C:proteasome complex"/>
    <property type="evidence" value="ECO:0007669"/>
    <property type="project" value="UniProtKB-KW"/>
</dbReference>
<dbReference type="STRING" id="121845.A0A1S3D6U4"/>
<dbReference type="InterPro" id="IPR035269">
    <property type="entry name" value="PSMD9"/>
</dbReference>
<dbReference type="AlphaFoldDB" id="A0A1S3D6U4"/>
<dbReference type="GO" id="GO:0005737">
    <property type="term" value="C:cytoplasm"/>
    <property type="evidence" value="ECO:0007669"/>
    <property type="project" value="TreeGrafter"/>
</dbReference>
<dbReference type="GO" id="GO:0070682">
    <property type="term" value="P:proteasome regulatory particle assembly"/>
    <property type="evidence" value="ECO:0007669"/>
    <property type="project" value="InterPro"/>
</dbReference>
<keyword evidence="6" id="KW-0647">Proteasome</keyword>
<feature type="domain" description="Nas2 N-terminal" evidence="4">
    <location>
        <begin position="19"/>
        <end position="97"/>
    </location>
</feature>
<dbReference type="InterPro" id="IPR041489">
    <property type="entry name" value="PDZ_6"/>
</dbReference>
<evidence type="ECO:0000256" key="2">
    <source>
        <dbReference type="ARBA" id="ARBA00023186"/>
    </source>
</evidence>
<dbReference type="Proteomes" id="UP000079169">
    <property type="component" value="Unplaced"/>
</dbReference>
<keyword evidence="5" id="KW-1185">Reference proteome</keyword>
<evidence type="ECO:0000259" key="4">
    <source>
        <dbReference type="Pfam" id="PF18265"/>
    </source>
</evidence>
<feature type="domain" description="PDZ" evidence="3">
    <location>
        <begin position="125"/>
        <end position="180"/>
    </location>
</feature>
<dbReference type="GO" id="GO:0005634">
    <property type="term" value="C:nucleus"/>
    <property type="evidence" value="ECO:0007669"/>
    <property type="project" value="TreeGrafter"/>
</dbReference>
<dbReference type="InterPro" id="IPR036034">
    <property type="entry name" value="PDZ_sf"/>
</dbReference>
<dbReference type="FunFam" id="2.30.42.10:FF:000107">
    <property type="entry name" value="26S proteasome non-ATPase regulatory subunit 9"/>
    <property type="match status" value="1"/>
</dbReference>
<evidence type="ECO:0000256" key="1">
    <source>
        <dbReference type="ARBA" id="ARBA00005256"/>
    </source>
</evidence>
<evidence type="ECO:0000313" key="5">
    <source>
        <dbReference type="Proteomes" id="UP000079169"/>
    </source>
</evidence>
<dbReference type="InterPro" id="IPR040815">
    <property type="entry name" value="Nas2_N"/>
</dbReference>